<reference evidence="2" key="1">
    <citation type="submission" date="2016-10" db="EMBL/GenBank/DDBJ databases">
        <authorList>
            <person name="Varghese N."/>
            <person name="Submissions S."/>
        </authorList>
    </citation>
    <scope>NUCLEOTIDE SEQUENCE [LARGE SCALE GENOMIC DNA]</scope>
    <source>
        <strain evidence="2">DSM 44234</strain>
    </source>
</reference>
<dbReference type="AlphaFoldDB" id="A0A1H5C8U4"/>
<name>A0A1H5C8U4_TSUTY</name>
<gene>
    <name evidence="1" type="ORF">SAMN04489793_5338</name>
</gene>
<dbReference type="OrthoDB" id="4774873at2"/>
<dbReference type="STRING" id="57704.SAMN04489793_5338"/>
<organism evidence="1 2">
    <name type="scientific">Tsukamurella tyrosinosolvens</name>
    <dbReference type="NCBI Taxonomy" id="57704"/>
    <lineage>
        <taxon>Bacteria</taxon>
        <taxon>Bacillati</taxon>
        <taxon>Actinomycetota</taxon>
        <taxon>Actinomycetes</taxon>
        <taxon>Mycobacteriales</taxon>
        <taxon>Tsukamurellaceae</taxon>
        <taxon>Tsukamurella</taxon>
    </lineage>
</organism>
<protein>
    <submittedName>
        <fullName evidence="1">Uncharacterized protein</fullName>
    </submittedName>
</protein>
<evidence type="ECO:0000313" key="1">
    <source>
        <dbReference type="EMBL" id="SED62720.1"/>
    </source>
</evidence>
<sequence length="250" mass="27159">MPDSPLIPARVLHVWPDVDRPPLVGVDQLRPLSAEDLGLSGALATRIAAWQALLEADHLGGREGWRTAEAEADYAREAHAILDALVVEVPGFVIEYSLWPIAERGYAGGWATGWSPSGETPLPAGTDVRQFDEAPERWVRLMSDYGSTALWATYGNIGPEHLNLPAALAAELQAWQAIWDSELDWETGWSSDAAAQRYRDDGLRLLPLVAAELPGHVVELIAGGDRAYAGAWVDGWLPTLPDTVYSAYGD</sequence>
<dbReference type="RefSeq" id="WP_068742438.1">
    <property type="nucleotide sequence ID" value="NZ_CBDRGN010000002.1"/>
</dbReference>
<dbReference type="Proteomes" id="UP000182241">
    <property type="component" value="Unassembled WGS sequence"/>
</dbReference>
<keyword evidence="2" id="KW-1185">Reference proteome</keyword>
<evidence type="ECO:0000313" key="2">
    <source>
        <dbReference type="Proteomes" id="UP000182241"/>
    </source>
</evidence>
<proteinExistence type="predicted"/>
<accession>A0A1H5C8U4</accession>
<dbReference type="EMBL" id="FNSA01000003">
    <property type="protein sequence ID" value="SED62720.1"/>
    <property type="molecule type" value="Genomic_DNA"/>
</dbReference>